<dbReference type="EMBL" id="GGEC01029480">
    <property type="protein sequence ID" value="MBX09964.1"/>
    <property type="molecule type" value="Transcribed_RNA"/>
</dbReference>
<dbReference type="Pfam" id="PF11265">
    <property type="entry name" value="Med25_VWA"/>
    <property type="match status" value="1"/>
</dbReference>
<dbReference type="GO" id="GO:0016592">
    <property type="term" value="C:mediator complex"/>
    <property type="evidence" value="ECO:0007669"/>
    <property type="project" value="TreeGrafter"/>
</dbReference>
<organism evidence="4">
    <name type="scientific">Rhizophora mucronata</name>
    <name type="common">Asiatic mangrove</name>
    <dbReference type="NCBI Taxonomy" id="61149"/>
    <lineage>
        <taxon>Eukaryota</taxon>
        <taxon>Viridiplantae</taxon>
        <taxon>Streptophyta</taxon>
        <taxon>Embryophyta</taxon>
        <taxon>Tracheophyta</taxon>
        <taxon>Spermatophyta</taxon>
        <taxon>Magnoliopsida</taxon>
        <taxon>eudicotyledons</taxon>
        <taxon>Gunneridae</taxon>
        <taxon>Pentapetalae</taxon>
        <taxon>rosids</taxon>
        <taxon>fabids</taxon>
        <taxon>Malpighiales</taxon>
        <taxon>Rhizophoraceae</taxon>
        <taxon>Rhizophora</taxon>
    </lineage>
</organism>
<evidence type="ECO:0000313" key="4">
    <source>
        <dbReference type="EMBL" id="MBX09964.1"/>
    </source>
</evidence>
<dbReference type="PANTHER" id="PTHR12433:SF11">
    <property type="entry name" value="MEDIATOR OF RNA POLYMERASE II TRANSCRIPTION SUBUNIT 25"/>
    <property type="match status" value="1"/>
</dbReference>
<evidence type="ECO:0000256" key="2">
    <source>
        <dbReference type="ARBA" id="ARBA00019694"/>
    </source>
</evidence>
<dbReference type="AlphaFoldDB" id="A0A2P2KW46"/>
<dbReference type="InterPro" id="IPR021419">
    <property type="entry name" value="Mediator_Med25_VWA"/>
</dbReference>
<sequence length="272" mass="28894">MAEKQLIVAVEGTAAMGPFWPSVLSDYLEKIIRCFYGSDSTSQKPPSSSAELSLVTFNSHGSYSACLVQRSGWTKDVDLFLQWLSAIPFAGGGFSDAAIAEGLSEALMMFPTPAGTPAQQNIEGQRHCILIAASNPHPLPTPVYRPQLPNVEQSENIDVQSESHLTDAETVAKSFSLCSVSLSVICPKQLPKLKSIYNAGKRNTRAADPPVDSVKNPHFLVLISEIFMEARAALSHSGAANLSSNQSPVKMDVASATSVAGPPATTIPSGCF</sequence>
<protein>
    <recommendedName>
        <fullName evidence="2">Mediator of RNA polymerase II transcription subunit 25</fullName>
    </recommendedName>
</protein>
<dbReference type="SUPFAM" id="SSF53300">
    <property type="entry name" value="vWA-like"/>
    <property type="match status" value="1"/>
</dbReference>
<accession>A0A2P2KW46</accession>
<dbReference type="GO" id="GO:0005667">
    <property type="term" value="C:transcription regulator complex"/>
    <property type="evidence" value="ECO:0007669"/>
    <property type="project" value="TreeGrafter"/>
</dbReference>
<proteinExistence type="inferred from homology"/>
<reference evidence="4" key="1">
    <citation type="submission" date="2018-02" db="EMBL/GenBank/DDBJ databases">
        <title>Rhizophora mucronata_Transcriptome.</title>
        <authorList>
            <person name="Meera S.P."/>
            <person name="Sreeshan A."/>
            <person name="Augustine A."/>
        </authorList>
    </citation>
    <scope>NUCLEOTIDE SEQUENCE</scope>
    <source>
        <tissue evidence="4">Leaf</tissue>
    </source>
</reference>
<evidence type="ECO:0000259" key="3">
    <source>
        <dbReference type="Pfam" id="PF11265"/>
    </source>
</evidence>
<name>A0A2P2KW46_RHIMU</name>
<comment type="similarity">
    <text evidence="1">Belongs to the Mediator complex subunit 25 family.</text>
</comment>
<feature type="domain" description="Mediator of RNA polymerase II transcription subunit 25 von Willebrand factor type A" evidence="3">
    <location>
        <begin position="3"/>
        <end position="226"/>
    </location>
</feature>
<dbReference type="PANTHER" id="PTHR12433">
    <property type="entry name" value="MEDIATOR OF RNA POLYMERASE II TRANSCRIPTION SUBUNIT 25"/>
    <property type="match status" value="1"/>
</dbReference>
<dbReference type="GO" id="GO:0045944">
    <property type="term" value="P:positive regulation of transcription by RNA polymerase II"/>
    <property type="evidence" value="ECO:0007669"/>
    <property type="project" value="TreeGrafter"/>
</dbReference>
<dbReference type="InterPro" id="IPR036465">
    <property type="entry name" value="vWFA_dom_sf"/>
</dbReference>
<evidence type="ECO:0000256" key="1">
    <source>
        <dbReference type="ARBA" id="ARBA00009102"/>
    </source>
</evidence>